<dbReference type="PANTHER" id="PTHR36070:SF1">
    <property type="entry name" value="OS04G0165500 PROTEIN"/>
    <property type="match status" value="1"/>
</dbReference>
<dbReference type="Proteomes" id="UP000613740">
    <property type="component" value="Unassembled WGS sequence"/>
</dbReference>
<accession>A0A835SSN9</accession>
<evidence type="ECO:0000313" key="4">
    <source>
        <dbReference type="Proteomes" id="UP000613740"/>
    </source>
</evidence>
<keyword evidence="4" id="KW-1185">Reference proteome</keyword>
<comment type="caution">
    <text evidence="3">The sequence shown here is derived from an EMBL/GenBank/DDBJ whole genome shotgun (WGS) entry which is preliminary data.</text>
</comment>
<dbReference type="AlphaFoldDB" id="A0A835SSN9"/>
<keyword evidence="2" id="KW-0812">Transmembrane</keyword>
<keyword evidence="2" id="KW-1133">Transmembrane helix</keyword>
<name>A0A835SSN9_9CHLO</name>
<evidence type="ECO:0000256" key="2">
    <source>
        <dbReference type="SAM" id="Phobius"/>
    </source>
</evidence>
<sequence length="76" mass="8197">MALKDYFPRTKFGVAALAVGSICTLAFTPVVYKMKFAPKVDVSKPLPRSMSTRGAYVNSGSRDAGPDRPVSSKDLE</sequence>
<feature type="region of interest" description="Disordered" evidence="1">
    <location>
        <begin position="46"/>
        <end position="76"/>
    </location>
</feature>
<dbReference type="PANTHER" id="PTHR36070">
    <property type="entry name" value="OSJNBA0019G23.7 PROTEIN"/>
    <property type="match status" value="1"/>
</dbReference>
<evidence type="ECO:0000256" key="1">
    <source>
        <dbReference type="SAM" id="MobiDB-lite"/>
    </source>
</evidence>
<protein>
    <submittedName>
        <fullName evidence="3">Uncharacterized protein</fullName>
    </submittedName>
</protein>
<dbReference type="OrthoDB" id="532250at2759"/>
<gene>
    <name evidence="3" type="ORF">HYH02_012999</name>
</gene>
<feature type="compositionally biased region" description="Basic and acidic residues" evidence="1">
    <location>
        <begin position="64"/>
        <end position="76"/>
    </location>
</feature>
<dbReference type="EMBL" id="JAEHOD010000067">
    <property type="protein sequence ID" value="KAG2432428.1"/>
    <property type="molecule type" value="Genomic_DNA"/>
</dbReference>
<organism evidence="3 4">
    <name type="scientific">Chlamydomonas schloesseri</name>
    <dbReference type="NCBI Taxonomy" id="2026947"/>
    <lineage>
        <taxon>Eukaryota</taxon>
        <taxon>Viridiplantae</taxon>
        <taxon>Chlorophyta</taxon>
        <taxon>core chlorophytes</taxon>
        <taxon>Chlorophyceae</taxon>
        <taxon>CS clade</taxon>
        <taxon>Chlamydomonadales</taxon>
        <taxon>Chlamydomonadaceae</taxon>
        <taxon>Chlamydomonas</taxon>
    </lineage>
</organism>
<reference evidence="3" key="1">
    <citation type="journal article" date="2020" name="bioRxiv">
        <title>Comparative genomics of Chlamydomonas.</title>
        <authorList>
            <person name="Craig R.J."/>
            <person name="Hasan A.R."/>
            <person name="Ness R.W."/>
            <person name="Keightley P.D."/>
        </authorList>
    </citation>
    <scope>NUCLEOTIDE SEQUENCE</scope>
    <source>
        <strain evidence="3">CCAP 11/173</strain>
    </source>
</reference>
<keyword evidence="2" id="KW-0472">Membrane</keyword>
<evidence type="ECO:0000313" key="3">
    <source>
        <dbReference type="EMBL" id="KAG2432428.1"/>
    </source>
</evidence>
<proteinExistence type="predicted"/>
<feature type="transmembrane region" description="Helical" evidence="2">
    <location>
        <begin position="12"/>
        <end position="32"/>
    </location>
</feature>